<dbReference type="PIRSF" id="PIRSF000350">
    <property type="entry name" value="Mercury_reductase_MerA"/>
    <property type="match status" value="1"/>
</dbReference>
<dbReference type="SUPFAM" id="SSF51905">
    <property type="entry name" value="FAD/NAD(P)-binding domain"/>
    <property type="match status" value="1"/>
</dbReference>
<keyword evidence="6 15" id="KW-0560">Oxidoreductase</keyword>
<feature type="binding site" evidence="13">
    <location>
        <begin position="178"/>
        <end position="185"/>
    </location>
    <ligand>
        <name>NAD(+)</name>
        <dbReference type="ChEBI" id="CHEBI:57540"/>
    </ligand>
</feature>
<feature type="binding site" evidence="13">
    <location>
        <position position="310"/>
    </location>
    <ligand>
        <name>FAD</name>
        <dbReference type="ChEBI" id="CHEBI:57692"/>
    </ligand>
</feature>
<feature type="binding site" evidence="13">
    <location>
        <position position="201"/>
    </location>
    <ligand>
        <name>NAD(+)</name>
        <dbReference type="ChEBI" id="CHEBI:57540"/>
    </ligand>
</feature>
<dbReference type="GO" id="GO:0005737">
    <property type="term" value="C:cytoplasm"/>
    <property type="evidence" value="ECO:0007669"/>
    <property type="project" value="UniProtKB-ARBA"/>
</dbReference>
<keyword evidence="7 13" id="KW-0520">NAD</keyword>
<feature type="domain" description="FAD/NAD(P)-binding" evidence="17">
    <location>
        <begin position="7"/>
        <end position="325"/>
    </location>
</feature>
<evidence type="ECO:0000256" key="1">
    <source>
        <dbReference type="ARBA" id="ARBA00007532"/>
    </source>
</evidence>
<dbReference type="eggNOG" id="COG1249">
    <property type="taxonomic scope" value="Bacteria"/>
</dbReference>
<dbReference type="InterPro" id="IPR001100">
    <property type="entry name" value="Pyr_nuc-diS_OxRdtase"/>
</dbReference>
<keyword evidence="4 15" id="KW-0285">Flavoprotein</keyword>
<evidence type="ECO:0000256" key="9">
    <source>
        <dbReference type="ARBA" id="ARBA00023284"/>
    </source>
</evidence>
<dbReference type="Gene3D" id="3.50.50.60">
    <property type="entry name" value="FAD/NAD(P)-binding domain"/>
    <property type="match status" value="2"/>
</dbReference>
<dbReference type="PRINTS" id="PR00368">
    <property type="entry name" value="FADPNR"/>
</dbReference>
<dbReference type="AlphaFoldDB" id="F8L871"/>
<dbReference type="STRING" id="331113.SNE_A11100"/>
<dbReference type="EMBL" id="FR872582">
    <property type="protein sequence ID" value="CCB88987.1"/>
    <property type="molecule type" value="Genomic_DNA"/>
</dbReference>
<evidence type="ECO:0000256" key="6">
    <source>
        <dbReference type="ARBA" id="ARBA00023002"/>
    </source>
</evidence>
<dbReference type="InterPro" id="IPR012999">
    <property type="entry name" value="Pyr_OxRdtase_I_AS"/>
</dbReference>
<gene>
    <name evidence="18" type="primary">dld1</name>
    <name evidence="18" type="ordered locus">SNE_A11100</name>
</gene>
<dbReference type="InterPro" id="IPR006258">
    <property type="entry name" value="Lipoamide_DH"/>
</dbReference>
<dbReference type="InterPro" id="IPR016156">
    <property type="entry name" value="FAD/NAD-linked_Rdtase_dimer_sf"/>
</dbReference>
<evidence type="ECO:0000256" key="10">
    <source>
        <dbReference type="ARBA" id="ARBA00049187"/>
    </source>
</evidence>
<dbReference type="GO" id="GO:0050660">
    <property type="term" value="F:flavin adenine dinucleotide binding"/>
    <property type="evidence" value="ECO:0007669"/>
    <property type="project" value="InterPro"/>
</dbReference>
<dbReference type="GO" id="GO:0006103">
    <property type="term" value="P:2-oxoglutarate metabolic process"/>
    <property type="evidence" value="ECO:0007669"/>
    <property type="project" value="TreeGrafter"/>
</dbReference>
<evidence type="ECO:0000259" key="17">
    <source>
        <dbReference type="Pfam" id="PF07992"/>
    </source>
</evidence>
<dbReference type="EC" id="1.8.1.4" evidence="2 15"/>
<comment type="function">
    <text evidence="11">The branched-chain alpha-keto dehydrogenase complex catalyzes the overall conversion of alpha-keto acids to acyl-CoA and CO(2). It contains multiple copies of 3 enzymatic components: branched-chain alpha-keto acid decarboxylase (E1), lipoamide acyltransferase (E2) and lipoamide dehydrogenase (E3).</text>
</comment>
<evidence type="ECO:0000256" key="5">
    <source>
        <dbReference type="ARBA" id="ARBA00022827"/>
    </source>
</evidence>
<comment type="cofactor">
    <cofactor evidence="13 15">
        <name>FAD</name>
        <dbReference type="ChEBI" id="CHEBI:57692"/>
    </cofactor>
    <text evidence="13 15">Binds 1 FAD per subunit.</text>
</comment>
<dbReference type="FunFam" id="3.30.390.30:FF:000001">
    <property type="entry name" value="Dihydrolipoyl dehydrogenase"/>
    <property type="match status" value="1"/>
</dbReference>
<dbReference type="Gene3D" id="3.30.390.30">
    <property type="match status" value="1"/>
</dbReference>
<dbReference type="NCBIfam" id="TIGR01350">
    <property type="entry name" value="lipoamide_DH"/>
    <property type="match status" value="1"/>
</dbReference>
<evidence type="ECO:0000256" key="7">
    <source>
        <dbReference type="ARBA" id="ARBA00023027"/>
    </source>
</evidence>
<evidence type="ECO:0000256" key="8">
    <source>
        <dbReference type="ARBA" id="ARBA00023157"/>
    </source>
</evidence>
<evidence type="ECO:0000259" key="16">
    <source>
        <dbReference type="Pfam" id="PF02852"/>
    </source>
</evidence>
<evidence type="ECO:0000256" key="14">
    <source>
        <dbReference type="PIRSR" id="PIRSR000350-4"/>
    </source>
</evidence>
<organism evidence="18 19">
    <name type="scientific">Simkania negevensis (strain ATCC VR-1471 / DSM 27360 / Z)</name>
    <dbReference type="NCBI Taxonomy" id="331113"/>
    <lineage>
        <taxon>Bacteria</taxon>
        <taxon>Pseudomonadati</taxon>
        <taxon>Chlamydiota</taxon>
        <taxon>Chlamydiia</taxon>
        <taxon>Parachlamydiales</taxon>
        <taxon>Simkaniaceae</taxon>
        <taxon>Simkania</taxon>
    </lineage>
</organism>
<feature type="binding site" evidence="13">
    <location>
        <begin position="316"/>
        <end position="319"/>
    </location>
    <ligand>
        <name>FAD</name>
        <dbReference type="ChEBI" id="CHEBI:57692"/>
    </ligand>
</feature>
<feature type="binding site" evidence="13">
    <location>
        <begin position="141"/>
        <end position="143"/>
    </location>
    <ligand>
        <name>FAD</name>
        <dbReference type="ChEBI" id="CHEBI:57692"/>
    </ligand>
</feature>
<dbReference type="GO" id="GO:0004148">
    <property type="term" value="F:dihydrolipoyl dehydrogenase (NADH) activity"/>
    <property type="evidence" value="ECO:0007669"/>
    <property type="project" value="UniProtKB-EC"/>
</dbReference>
<dbReference type="Pfam" id="PF07992">
    <property type="entry name" value="Pyr_redox_2"/>
    <property type="match status" value="1"/>
</dbReference>
<dbReference type="SUPFAM" id="SSF55424">
    <property type="entry name" value="FAD/NAD-linked reductases, dimerisation (C-terminal) domain"/>
    <property type="match status" value="1"/>
</dbReference>
<dbReference type="FunFam" id="3.50.50.60:FF:000001">
    <property type="entry name" value="Dihydrolipoyl dehydrogenase, mitochondrial"/>
    <property type="match status" value="1"/>
</dbReference>
<feature type="binding site" evidence="13">
    <location>
        <position position="269"/>
    </location>
    <ligand>
        <name>NAD(+)</name>
        <dbReference type="ChEBI" id="CHEBI:57540"/>
    </ligand>
</feature>
<evidence type="ECO:0000256" key="2">
    <source>
        <dbReference type="ARBA" id="ARBA00012608"/>
    </source>
</evidence>
<name>F8L871_SIMNZ</name>
<keyword evidence="9 15" id="KW-0676">Redox-active center</keyword>
<keyword evidence="13" id="KW-0547">Nucleotide-binding</keyword>
<dbReference type="KEGG" id="sng:SNE_A11100"/>
<dbReference type="InterPro" id="IPR050151">
    <property type="entry name" value="Class-I_Pyr_Nuc-Dis_Oxidored"/>
</dbReference>
<dbReference type="HOGENOM" id="CLU_016755_0_3_0"/>
<reference evidence="18 19" key="1">
    <citation type="journal article" date="2011" name="Mol. Biol. Evol.">
        <title>Unity in variety--the pan-genome of the Chlamydiae.</title>
        <authorList>
            <person name="Collingro A."/>
            <person name="Tischler P."/>
            <person name="Weinmaier T."/>
            <person name="Penz T."/>
            <person name="Heinz E."/>
            <person name="Brunham R.C."/>
            <person name="Read T.D."/>
            <person name="Bavoil P.M."/>
            <person name="Sachse K."/>
            <person name="Kahane S."/>
            <person name="Friedman M.G."/>
            <person name="Rattei T."/>
            <person name="Myers G.S."/>
            <person name="Horn M."/>
        </authorList>
    </citation>
    <scope>NUCLEOTIDE SEQUENCE [LARGE SCALE GENOMIC DNA]</scope>
    <source>
        <strain evidence="19">ATCC VR-1471 / Z</strain>
    </source>
</reference>
<dbReference type="PROSITE" id="PS00076">
    <property type="entry name" value="PYRIDINE_REDOX_1"/>
    <property type="match status" value="1"/>
</dbReference>
<dbReference type="InterPro" id="IPR036188">
    <property type="entry name" value="FAD/NAD-bd_sf"/>
</dbReference>
<dbReference type="InterPro" id="IPR023753">
    <property type="entry name" value="FAD/NAD-binding_dom"/>
</dbReference>
<keyword evidence="19" id="KW-1185">Reference proteome</keyword>
<keyword evidence="8" id="KW-1015">Disulfide bond</keyword>
<evidence type="ECO:0000256" key="4">
    <source>
        <dbReference type="ARBA" id="ARBA00022630"/>
    </source>
</evidence>
<protein>
    <recommendedName>
        <fullName evidence="3 15">Dihydrolipoyl dehydrogenase</fullName>
        <ecNumber evidence="2 15">1.8.1.4</ecNumber>
    </recommendedName>
</protein>
<dbReference type="PANTHER" id="PTHR22912:SF151">
    <property type="entry name" value="DIHYDROLIPOYL DEHYDROGENASE, MITOCHONDRIAL"/>
    <property type="match status" value="1"/>
</dbReference>
<feature type="domain" description="Pyridine nucleotide-disulphide oxidoreductase dimerisation" evidence="16">
    <location>
        <begin position="344"/>
        <end position="453"/>
    </location>
</feature>
<dbReference type="PANTHER" id="PTHR22912">
    <property type="entry name" value="DISULFIDE OXIDOREDUCTASE"/>
    <property type="match status" value="1"/>
</dbReference>
<evidence type="ECO:0000313" key="18">
    <source>
        <dbReference type="EMBL" id="CCB88987.1"/>
    </source>
</evidence>
<evidence type="ECO:0000256" key="13">
    <source>
        <dbReference type="PIRSR" id="PIRSR000350-3"/>
    </source>
</evidence>
<comment type="catalytic activity">
    <reaction evidence="10 15">
        <text>N(6)-[(R)-dihydrolipoyl]-L-lysyl-[protein] + NAD(+) = N(6)-[(R)-lipoyl]-L-lysyl-[protein] + NADH + H(+)</text>
        <dbReference type="Rhea" id="RHEA:15045"/>
        <dbReference type="Rhea" id="RHEA-COMP:10474"/>
        <dbReference type="Rhea" id="RHEA-COMP:10475"/>
        <dbReference type="ChEBI" id="CHEBI:15378"/>
        <dbReference type="ChEBI" id="CHEBI:57540"/>
        <dbReference type="ChEBI" id="CHEBI:57945"/>
        <dbReference type="ChEBI" id="CHEBI:83099"/>
        <dbReference type="ChEBI" id="CHEBI:83100"/>
        <dbReference type="EC" id="1.8.1.4"/>
    </reaction>
</comment>
<evidence type="ECO:0000256" key="15">
    <source>
        <dbReference type="RuleBase" id="RU003692"/>
    </source>
</evidence>
<evidence type="ECO:0000256" key="12">
    <source>
        <dbReference type="PIRSR" id="PIRSR000350-2"/>
    </source>
</evidence>
<sequence length="463" mass="49357">MIMAETFDVVVIGSGPGGYVAAIRAAQLGLKTACIEKEPNLGGTCLNVGCIPSKSLLQSSELYSQILHHSKEHGIHASAKLDFSQMMSRKDQVVAGFNQGIQGLFKKNKITHIKGKATFISPTSVTVSTQEITAKNFIIATGSEPTPLPFLPFDEKKVLSSTGALALKKIPQKMVVVGAGIIGVELGSVYSRLGTEVTFIEFLDRVCPTLDESLSNGLQQALTKQGMTFHLSTKVTSAEITPSGVTLTTEKSDKTTVQFSADIALVSIGRRPYTEGLGLDKAGLETDKRGFLPIDANFRTKQPHIYAIGDIVDGPMLAHKASEEGYVVSEIIAGHTPHIEYIAIPSVVYTHPEVGAVGLTEAEAKAMNLSIKTGQFPLKANSRARCSGEDEGFVKMIADQKTGTLLGVHILSAHAGELIAEATLAIEKRVTAFELGNLCHAHPTLSEALKEAALSISKKAIHM</sequence>
<feature type="binding site" evidence="13">
    <location>
        <position position="54"/>
    </location>
    <ligand>
        <name>FAD</name>
        <dbReference type="ChEBI" id="CHEBI:57692"/>
    </ligand>
</feature>
<evidence type="ECO:0000256" key="3">
    <source>
        <dbReference type="ARBA" id="ARBA00016961"/>
    </source>
</evidence>
<proteinExistence type="inferred from homology"/>
<comment type="similarity">
    <text evidence="1 15">Belongs to the class-I pyridine nucleotide-disulfide oxidoreductase family.</text>
</comment>
<dbReference type="Proteomes" id="UP000000496">
    <property type="component" value="Chromosome gsn.131"/>
</dbReference>
<keyword evidence="5 13" id="KW-0274">FAD</keyword>
<feature type="disulfide bond" description="Redox-active" evidence="14">
    <location>
        <begin position="45"/>
        <end position="50"/>
    </location>
</feature>
<accession>F8L871</accession>
<dbReference type="Pfam" id="PF02852">
    <property type="entry name" value="Pyr_redox_dim"/>
    <property type="match status" value="1"/>
</dbReference>
<feature type="active site" description="Proton acceptor" evidence="12">
    <location>
        <position position="442"/>
    </location>
</feature>
<evidence type="ECO:0000256" key="11">
    <source>
        <dbReference type="ARBA" id="ARBA00056335"/>
    </source>
</evidence>
<comment type="miscellaneous">
    <text evidence="15">The active site is a redox-active disulfide bond.</text>
</comment>
<dbReference type="PRINTS" id="PR00411">
    <property type="entry name" value="PNDRDTASEI"/>
</dbReference>
<evidence type="ECO:0000313" key="19">
    <source>
        <dbReference type="Proteomes" id="UP000000496"/>
    </source>
</evidence>
<dbReference type="InterPro" id="IPR004099">
    <property type="entry name" value="Pyr_nucl-diS_OxRdtase_dimer"/>
</dbReference>